<dbReference type="PIRSF" id="PIRSF006060">
    <property type="entry name" value="AA_transporter"/>
    <property type="match status" value="1"/>
</dbReference>
<dbReference type="FunFam" id="1.20.1740.10:FF:000003">
    <property type="entry name" value="Y+L amino acid transporter 1 isoform X1"/>
    <property type="match status" value="1"/>
</dbReference>
<evidence type="ECO:0000256" key="6">
    <source>
        <dbReference type="ARBA" id="ARBA00022970"/>
    </source>
</evidence>
<comment type="similarity">
    <text evidence="2">Belongs to the amino acid-polyamine-organocation (APC) superfamily. L-type amino acid transporter (LAT) (TC 2.A.3.8) family.</text>
</comment>
<dbReference type="Pfam" id="PF13520">
    <property type="entry name" value="AA_permease_2"/>
    <property type="match status" value="1"/>
</dbReference>
<dbReference type="GO" id="GO:0003333">
    <property type="term" value="P:amino acid transmembrane transport"/>
    <property type="evidence" value="ECO:0000318"/>
    <property type="project" value="GO_Central"/>
</dbReference>
<evidence type="ECO:0000256" key="5">
    <source>
        <dbReference type="ARBA" id="ARBA00022692"/>
    </source>
</evidence>
<protein>
    <recommendedName>
        <fullName evidence="12">Amino acid permease/ SLC12A domain-containing protein</fullName>
    </recommendedName>
</protein>
<evidence type="ECO:0000256" key="7">
    <source>
        <dbReference type="ARBA" id="ARBA00022989"/>
    </source>
</evidence>
<feature type="transmembrane region" description="Helical" evidence="9">
    <location>
        <begin position="12"/>
        <end position="30"/>
    </location>
</feature>
<feature type="transmembrane region" description="Helical" evidence="9">
    <location>
        <begin position="330"/>
        <end position="349"/>
    </location>
</feature>
<proteinExistence type="inferred from homology"/>
<dbReference type="Proteomes" id="UP000008144">
    <property type="component" value="Chromosome 1"/>
</dbReference>
<dbReference type="PANTHER" id="PTHR11785">
    <property type="entry name" value="AMINO ACID TRANSPORTER"/>
    <property type="match status" value="1"/>
</dbReference>
<sequence length="471" mass="51766">EAVNLKKKITLANGVALIVGNIIGSGIFLTPKGVQQECGSPGLSLIIWGICGVFSLVGALCYAELGTTIVKSGASYAYILEAFGPLIGFVRLWISVLIIEPTVQAAIAITFAIYLIQPFFPTCEPPFVAVRLIAALCVTIILVMNCWSVRYGTRIQDIFAYAKVIALIIIIIAGIVSLAKYGTSVGSFSKPWAETNTNIGSLTLAMYSGLYSYAGWDTLNFMVEELKDPYRNLPLAIYISMPICTIIYLLANVAYYAVLTPTEIVASDAVAVGFANRTLGVVSWIIPISVAMSTFGALNSSLMASSRLFFVGAREKQLPDYFAMVSPDRFTPVPSLLLSGTLTLLYLFVEDVFTLINYYSFMYWLTVGLAIAGQIYLRYTKPELPRPLKVNILFPITFCLACLVLVIVPFYQDPIGSLIGSAILLTGIPVYFYFIYINPNRRPQLLYTIMHVFTCLMQKMFPVVMSESNLD</sequence>
<keyword evidence="5 9" id="KW-0812">Transmembrane</keyword>
<dbReference type="PANTHER" id="PTHR11785:SF389">
    <property type="entry name" value="Y+L AMINO ACID TRANSPORTER 1-LIKE"/>
    <property type="match status" value="1"/>
</dbReference>
<keyword evidence="3" id="KW-0813">Transport</keyword>
<dbReference type="EMBL" id="EAAA01000242">
    <property type="status" value="NOT_ANNOTATED_CDS"/>
    <property type="molecule type" value="Genomic_DNA"/>
</dbReference>
<evidence type="ECO:0000313" key="10">
    <source>
        <dbReference type="Ensembl" id="ENSCINP00000003324.3"/>
    </source>
</evidence>
<dbReference type="AlphaFoldDB" id="F6YJ69"/>
<dbReference type="FunCoup" id="F6YJ69">
    <property type="interactions" value="23"/>
</dbReference>
<feature type="transmembrane region" description="Helical" evidence="9">
    <location>
        <begin position="391"/>
        <end position="411"/>
    </location>
</feature>
<feature type="transmembrane region" description="Helical" evidence="9">
    <location>
        <begin position="42"/>
        <end position="63"/>
    </location>
</feature>
<reference evidence="10" key="2">
    <citation type="journal article" date="2008" name="Genome Biol.">
        <title>Improved genome assembly and evidence-based global gene model set for the chordate Ciona intestinalis: new insight into intron and operon populations.</title>
        <authorList>
            <person name="Satou Y."/>
            <person name="Mineta K."/>
            <person name="Ogasawara M."/>
            <person name="Sasakura Y."/>
            <person name="Shoguchi E."/>
            <person name="Ueno K."/>
            <person name="Yamada L."/>
            <person name="Matsumoto J."/>
            <person name="Wasserscheid J."/>
            <person name="Dewar K."/>
            <person name="Wiley G.B."/>
            <person name="Macmil S.L."/>
            <person name="Roe B.A."/>
            <person name="Zeller R.W."/>
            <person name="Hastings K.E."/>
            <person name="Lemaire P."/>
            <person name="Lindquist E."/>
            <person name="Endo T."/>
            <person name="Hotta K."/>
            <person name="Inaba K."/>
        </authorList>
    </citation>
    <scope>NUCLEOTIDE SEQUENCE [LARGE SCALE GENOMIC DNA]</scope>
    <source>
        <strain evidence="10">wild type</strain>
    </source>
</reference>
<reference evidence="10" key="3">
    <citation type="submission" date="2025-08" db="UniProtKB">
        <authorList>
            <consortium name="Ensembl"/>
        </authorList>
    </citation>
    <scope>IDENTIFICATION</scope>
</reference>
<dbReference type="Ensembl" id="ENSCINT00000003324.3">
    <property type="protein sequence ID" value="ENSCINP00000003324.3"/>
    <property type="gene ID" value="ENSCING00000001642.3"/>
</dbReference>
<reference evidence="10" key="4">
    <citation type="submission" date="2025-09" db="UniProtKB">
        <authorList>
            <consortium name="Ensembl"/>
        </authorList>
    </citation>
    <scope>IDENTIFICATION</scope>
</reference>
<name>F6YJ69_CIOIN</name>
<feature type="transmembrane region" description="Helical" evidence="9">
    <location>
        <begin position="361"/>
        <end position="379"/>
    </location>
</feature>
<keyword evidence="7 9" id="KW-1133">Transmembrane helix</keyword>
<organism evidence="10 11">
    <name type="scientific">Ciona intestinalis</name>
    <name type="common">Transparent sea squirt</name>
    <name type="synonym">Ascidia intestinalis</name>
    <dbReference type="NCBI Taxonomy" id="7719"/>
    <lineage>
        <taxon>Eukaryota</taxon>
        <taxon>Metazoa</taxon>
        <taxon>Chordata</taxon>
        <taxon>Tunicata</taxon>
        <taxon>Ascidiacea</taxon>
        <taxon>Phlebobranchia</taxon>
        <taxon>Cionidae</taxon>
        <taxon>Ciona</taxon>
    </lineage>
</organism>
<keyword evidence="11" id="KW-1185">Reference proteome</keyword>
<keyword evidence="4" id="KW-1003">Cell membrane</keyword>
<evidence type="ECO:0008006" key="12">
    <source>
        <dbReference type="Google" id="ProtNLM"/>
    </source>
</evidence>
<feature type="transmembrane region" description="Helical" evidence="9">
    <location>
        <begin position="159"/>
        <end position="179"/>
    </location>
</feature>
<evidence type="ECO:0000256" key="9">
    <source>
        <dbReference type="SAM" id="Phobius"/>
    </source>
</evidence>
<evidence type="ECO:0000313" key="11">
    <source>
        <dbReference type="Proteomes" id="UP000008144"/>
    </source>
</evidence>
<feature type="transmembrane region" description="Helical" evidence="9">
    <location>
        <begin position="199"/>
        <end position="223"/>
    </location>
</feature>
<dbReference type="GO" id="GO:0005886">
    <property type="term" value="C:plasma membrane"/>
    <property type="evidence" value="ECO:0007669"/>
    <property type="project" value="UniProtKB-SubCell"/>
</dbReference>
<evidence type="ECO:0000256" key="2">
    <source>
        <dbReference type="ARBA" id="ARBA00007040"/>
    </source>
</evidence>
<comment type="subcellular location">
    <subcellularLocation>
        <location evidence="1">Cell membrane</location>
        <topology evidence="1">Multi-pass membrane protein</topology>
    </subcellularLocation>
</comment>
<dbReference type="GO" id="GO:0015179">
    <property type="term" value="F:L-amino acid transmembrane transporter activity"/>
    <property type="evidence" value="ECO:0000318"/>
    <property type="project" value="GO_Central"/>
</dbReference>
<evidence type="ECO:0000256" key="3">
    <source>
        <dbReference type="ARBA" id="ARBA00022448"/>
    </source>
</evidence>
<dbReference type="OMA" id="YPGTWIN"/>
<feature type="transmembrane region" description="Helical" evidence="9">
    <location>
        <begin position="417"/>
        <end position="436"/>
    </location>
</feature>
<evidence type="ECO:0000256" key="4">
    <source>
        <dbReference type="ARBA" id="ARBA00022475"/>
    </source>
</evidence>
<feature type="transmembrane region" description="Helical" evidence="9">
    <location>
        <begin position="128"/>
        <end position="147"/>
    </location>
</feature>
<accession>F6YJ69</accession>
<dbReference type="InterPro" id="IPR050598">
    <property type="entry name" value="AminoAcid_Transporter"/>
</dbReference>
<feature type="transmembrane region" description="Helical" evidence="9">
    <location>
        <begin position="92"/>
        <end position="116"/>
    </location>
</feature>
<dbReference type="HOGENOM" id="CLU_007946_3_0_1"/>
<dbReference type="Gene3D" id="1.20.1740.10">
    <property type="entry name" value="Amino acid/polyamine transporter I"/>
    <property type="match status" value="1"/>
</dbReference>
<dbReference type="InterPro" id="IPR002293">
    <property type="entry name" value="AA/rel_permease1"/>
</dbReference>
<feature type="transmembrane region" description="Helical" evidence="9">
    <location>
        <begin position="284"/>
        <end position="310"/>
    </location>
</feature>
<reference evidence="11" key="1">
    <citation type="journal article" date="2002" name="Science">
        <title>The draft genome of Ciona intestinalis: insights into chordate and vertebrate origins.</title>
        <authorList>
            <person name="Dehal P."/>
            <person name="Satou Y."/>
            <person name="Campbell R.K."/>
            <person name="Chapman J."/>
            <person name="Degnan B."/>
            <person name="De Tomaso A."/>
            <person name="Davidson B."/>
            <person name="Di Gregorio A."/>
            <person name="Gelpke M."/>
            <person name="Goodstein D.M."/>
            <person name="Harafuji N."/>
            <person name="Hastings K.E."/>
            <person name="Ho I."/>
            <person name="Hotta K."/>
            <person name="Huang W."/>
            <person name="Kawashima T."/>
            <person name="Lemaire P."/>
            <person name="Martinez D."/>
            <person name="Meinertzhagen I.A."/>
            <person name="Necula S."/>
            <person name="Nonaka M."/>
            <person name="Putnam N."/>
            <person name="Rash S."/>
            <person name="Saiga H."/>
            <person name="Satake M."/>
            <person name="Terry A."/>
            <person name="Yamada L."/>
            <person name="Wang H.G."/>
            <person name="Awazu S."/>
            <person name="Azumi K."/>
            <person name="Boore J."/>
            <person name="Branno M."/>
            <person name="Chin-Bow S."/>
            <person name="DeSantis R."/>
            <person name="Doyle S."/>
            <person name="Francino P."/>
            <person name="Keys D.N."/>
            <person name="Haga S."/>
            <person name="Hayashi H."/>
            <person name="Hino K."/>
            <person name="Imai K.S."/>
            <person name="Inaba K."/>
            <person name="Kano S."/>
            <person name="Kobayashi K."/>
            <person name="Kobayashi M."/>
            <person name="Lee B.I."/>
            <person name="Makabe K.W."/>
            <person name="Manohar C."/>
            <person name="Matassi G."/>
            <person name="Medina M."/>
            <person name="Mochizuki Y."/>
            <person name="Mount S."/>
            <person name="Morishita T."/>
            <person name="Miura S."/>
            <person name="Nakayama A."/>
            <person name="Nishizaka S."/>
            <person name="Nomoto H."/>
            <person name="Ohta F."/>
            <person name="Oishi K."/>
            <person name="Rigoutsos I."/>
            <person name="Sano M."/>
            <person name="Sasaki A."/>
            <person name="Sasakura Y."/>
            <person name="Shoguchi E."/>
            <person name="Shin-i T."/>
            <person name="Spagnuolo A."/>
            <person name="Stainier D."/>
            <person name="Suzuki M.M."/>
            <person name="Tassy O."/>
            <person name="Takatori N."/>
            <person name="Tokuoka M."/>
            <person name="Yagi K."/>
            <person name="Yoshizaki F."/>
            <person name="Wada S."/>
            <person name="Zhang C."/>
            <person name="Hyatt P.D."/>
            <person name="Larimer F."/>
            <person name="Detter C."/>
            <person name="Doggett N."/>
            <person name="Glavina T."/>
            <person name="Hawkins T."/>
            <person name="Richardson P."/>
            <person name="Lucas S."/>
            <person name="Kohara Y."/>
            <person name="Levine M."/>
            <person name="Satoh N."/>
            <person name="Rokhsar D.S."/>
        </authorList>
    </citation>
    <scope>NUCLEOTIDE SEQUENCE [LARGE SCALE GENOMIC DNA]</scope>
</reference>
<keyword evidence="8 9" id="KW-0472">Membrane</keyword>
<evidence type="ECO:0000256" key="8">
    <source>
        <dbReference type="ARBA" id="ARBA00023136"/>
    </source>
</evidence>
<dbReference type="GeneTree" id="ENSGT00940000155581"/>
<feature type="transmembrane region" description="Helical" evidence="9">
    <location>
        <begin position="235"/>
        <end position="258"/>
    </location>
</feature>
<dbReference type="InParanoid" id="F6YJ69"/>
<evidence type="ECO:0000256" key="1">
    <source>
        <dbReference type="ARBA" id="ARBA00004651"/>
    </source>
</evidence>
<keyword evidence="6" id="KW-0029">Amino-acid transport</keyword>